<proteinExistence type="predicted"/>
<evidence type="ECO:0000313" key="10">
    <source>
        <dbReference type="Proteomes" id="UP000000565"/>
    </source>
</evidence>
<dbReference type="PIRSF" id="PIRSF000699">
    <property type="entry name" value="PTS_IILac_III"/>
    <property type="match status" value="1"/>
</dbReference>
<dbReference type="Proteomes" id="UP000000565">
    <property type="component" value="Chromosome"/>
</dbReference>
<organism evidence="9 10">
    <name type="scientific">Clostridium beijerinckii (strain ATCC 51743 / NCIMB 8052)</name>
    <name type="common">Clostridium acetobutylicum</name>
    <dbReference type="NCBI Taxonomy" id="290402"/>
    <lineage>
        <taxon>Bacteria</taxon>
        <taxon>Bacillati</taxon>
        <taxon>Bacillota</taxon>
        <taxon>Clostridia</taxon>
        <taxon>Eubacteriales</taxon>
        <taxon>Clostridiaceae</taxon>
        <taxon>Clostridium</taxon>
    </lineage>
</organism>
<dbReference type="GO" id="GO:0009401">
    <property type="term" value="P:phosphoenolpyruvate-dependent sugar phosphotransferase system"/>
    <property type="evidence" value="ECO:0007669"/>
    <property type="project" value="UniProtKB-KW"/>
</dbReference>
<reference evidence="9 10" key="1">
    <citation type="submission" date="2007-06" db="EMBL/GenBank/DDBJ databases">
        <title>Complete sequence of Clostridium beijerinckii NCIMB 8052.</title>
        <authorList>
            <consortium name="US DOE Joint Genome Institute"/>
            <person name="Copeland A."/>
            <person name="Lucas S."/>
            <person name="Lapidus A."/>
            <person name="Barry K."/>
            <person name="Detter J.C."/>
            <person name="Glavina del Rio T."/>
            <person name="Hammon N."/>
            <person name="Israni S."/>
            <person name="Dalin E."/>
            <person name="Tice H."/>
            <person name="Pitluck S."/>
            <person name="Sims D."/>
            <person name="Brettin T."/>
            <person name="Bruce D."/>
            <person name="Tapia R."/>
            <person name="Brainard J."/>
            <person name="Schmutz J."/>
            <person name="Larimer F."/>
            <person name="Land M."/>
            <person name="Hauser L."/>
            <person name="Kyrpides N."/>
            <person name="Mikhailova N."/>
            <person name="Bennet G."/>
            <person name="Cann I."/>
            <person name="Chen J.-S."/>
            <person name="Contreras A.L."/>
            <person name="Jones D."/>
            <person name="Kashket E."/>
            <person name="Mitchell W."/>
            <person name="Stoddard S."/>
            <person name="Schwarz W."/>
            <person name="Qureshi N."/>
            <person name="Young M."/>
            <person name="Shi Z."/>
            <person name="Ezeji T."/>
            <person name="White B."/>
            <person name="Blaschek H."/>
            <person name="Richardson P."/>
        </authorList>
    </citation>
    <scope>NUCLEOTIDE SEQUENCE [LARGE SCALE GENOMIC DNA]</scope>
    <source>
        <strain evidence="10">ATCC 51743 / NCIMB 8052</strain>
    </source>
</reference>
<dbReference type="KEGG" id="cbe:Cbei_1475"/>
<evidence type="ECO:0000256" key="2">
    <source>
        <dbReference type="ARBA" id="ARBA00022597"/>
    </source>
</evidence>
<evidence type="ECO:0000256" key="8">
    <source>
        <dbReference type="SAM" id="Coils"/>
    </source>
</evidence>
<dbReference type="InterPro" id="IPR003188">
    <property type="entry name" value="PTS_IIA_lac/cel"/>
</dbReference>
<dbReference type="HOGENOM" id="CLU_152490_1_0_9"/>
<dbReference type="AlphaFoldDB" id="A6LTH3"/>
<dbReference type="GO" id="GO:0046872">
    <property type="term" value="F:metal ion binding"/>
    <property type="evidence" value="ECO:0007669"/>
    <property type="project" value="UniProtKB-KW"/>
</dbReference>
<evidence type="ECO:0000256" key="6">
    <source>
        <dbReference type="PIRSR" id="PIRSR000699-2"/>
    </source>
</evidence>
<evidence type="ECO:0000256" key="7">
    <source>
        <dbReference type="PROSITE-ProRule" id="PRU00418"/>
    </source>
</evidence>
<feature type="coiled-coil region" evidence="8">
    <location>
        <begin position="37"/>
        <end position="71"/>
    </location>
</feature>
<keyword evidence="1" id="KW-0813">Transport</keyword>
<keyword evidence="8" id="KW-0175">Coiled coil</keyword>
<evidence type="ECO:0000256" key="3">
    <source>
        <dbReference type="ARBA" id="ARBA00022679"/>
    </source>
</evidence>
<accession>A6LTH3</accession>
<gene>
    <name evidence="9" type="ordered locus">Cbei_1475</name>
</gene>
<reference evidence="9 10" key="2">
    <citation type="journal article" date="2011" name="BMC Genomics">
        <title>Single-nucleotide resolution analysis of the transcriptome structure of Clostridium beijerinckii NCIMB 8052 using RNA-Seq.</title>
        <authorList>
            <person name="Wang Y."/>
            <person name="Li X."/>
            <person name="Mao Y."/>
            <person name="Blaschek H.P."/>
        </authorList>
    </citation>
    <scope>NUCLEOTIDE SEQUENCE [LARGE SCALE GENOMIC DNA]</scope>
    <source>
        <strain evidence="10">ATCC 51743 / NCIMB 8052</strain>
    </source>
</reference>
<feature type="binding site" evidence="6">
    <location>
        <position position="96"/>
    </location>
    <ligand>
        <name>Mg(2+)</name>
        <dbReference type="ChEBI" id="CHEBI:18420"/>
        <note>ligand shared between all trimeric partners</note>
    </ligand>
</feature>
<dbReference type="Gene3D" id="1.20.58.80">
    <property type="entry name" value="Phosphotransferase system, lactose/cellobiose-type IIA subunit"/>
    <property type="match status" value="1"/>
</dbReference>
<keyword evidence="2" id="KW-0762">Sugar transport</keyword>
<dbReference type="InterPro" id="IPR036542">
    <property type="entry name" value="PTS_IIA_lac/cel_sf"/>
</dbReference>
<protein>
    <submittedName>
        <fullName evidence="9">Phosphotransferase system PTS, lactose/cellobiose-specific IIA subunit</fullName>
    </submittedName>
</protein>
<dbReference type="eggNOG" id="COG1447">
    <property type="taxonomic scope" value="Bacteria"/>
</dbReference>
<dbReference type="SUPFAM" id="SSF46973">
    <property type="entry name" value="Enzyme IIa from lactose specific PTS, IIa-lac"/>
    <property type="match status" value="1"/>
</dbReference>
<keyword evidence="6" id="KW-0479">Metal-binding</keyword>
<evidence type="ECO:0000256" key="5">
    <source>
        <dbReference type="PIRSR" id="PIRSR000699-1"/>
    </source>
</evidence>
<feature type="modified residue" description="Phosphohistidine; by HPr" evidence="7">
    <location>
        <position position="93"/>
    </location>
</feature>
<evidence type="ECO:0000256" key="4">
    <source>
        <dbReference type="ARBA" id="ARBA00022683"/>
    </source>
</evidence>
<keyword evidence="4" id="KW-0598">Phosphotransferase system</keyword>
<sequence length="124" mass="14297">MAWNEDDLNYIERRRLVMEELEIAIMNIIINAGDCKNHAYMALNNVKEENYEEAEKEMELANDAIAKAHDGQTVFLQKEANGERINMSVLFVHAQDHLMTAITEKNLIEQIIELRKVINGLVKV</sequence>
<dbReference type="Pfam" id="PF02255">
    <property type="entry name" value="PTS_IIA"/>
    <property type="match status" value="1"/>
</dbReference>
<keyword evidence="3 9" id="KW-0808">Transferase</keyword>
<dbReference type="PANTHER" id="PTHR34382:SF7">
    <property type="entry name" value="PTS SYSTEM N,N'-DIACETYLCHITOBIOSE-SPECIFIC EIIA COMPONENT"/>
    <property type="match status" value="1"/>
</dbReference>
<evidence type="ECO:0000313" key="9">
    <source>
        <dbReference type="EMBL" id="ABR33653.1"/>
    </source>
</evidence>
<reference evidence="9 10" key="3">
    <citation type="journal article" date="2012" name="BMC Genomics">
        <title>Genome-wide dynamic transcriptional profiling in clostridium beijerinckii NCIMB 8052 using single-nucleotide resolution RNA-Seq.</title>
        <authorList>
            <person name="Wang Y."/>
            <person name="Li X."/>
            <person name="Mao Y."/>
            <person name="Blaschek H.P."/>
        </authorList>
    </citation>
    <scope>NUCLEOTIDE SEQUENCE [LARGE SCALE GENOMIC DNA]</scope>
    <source>
        <strain evidence="10">ATCC 51743 / NCIMB 8052</strain>
    </source>
</reference>
<dbReference type="PANTHER" id="PTHR34382">
    <property type="entry name" value="PTS SYSTEM N,N'-DIACETYLCHITOBIOSE-SPECIFIC EIIA COMPONENT"/>
    <property type="match status" value="1"/>
</dbReference>
<keyword evidence="6" id="KW-0460">Magnesium</keyword>
<dbReference type="PROSITE" id="PS51095">
    <property type="entry name" value="PTS_EIIA_TYPE_3"/>
    <property type="match status" value="1"/>
</dbReference>
<name>A6LTH3_CLOB8</name>
<comment type="cofactor">
    <cofactor evidence="6">
        <name>Mg(2+)</name>
        <dbReference type="ChEBI" id="CHEBI:18420"/>
    </cofactor>
    <text evidence="6">Binds 1 Mg(2+) ion per trimer.</text>
</comment>
<dbReference type="GO" id="GO:0016740">
    <property type="term" value="F:transferase activity"/>
    <property type="evidence" value="ECO:0007669"/>
    <property type="project" value="UniProtKB-KW"/>
</dbReference>
<dbReference type="EMBL" id="CP000721">
    <property type="protein sequence ID" value="ABR33653.1"/>
    <property type="molecule type" value="Genomic_DNA"/>
</dbReference>
<feature type="active site" description="Tele-phosphohistidine intermediate" evidence="5">
    <location>
        <position position="93"/>
    </location>
</feature>
<evidence type="ECO:0000256" key="1">
    <source>
        <dbReference type="ARBA" id="ARBA00022448"/>
    </source>
</evidence>